<organism evidence="3 4">
    <name type="scientific">Chitinimonas taiwanensis DSM 18899</name>
    <dbReference type="NCBI Taxonomy" id="1121279"/>
    <lineage>
        <taxon>Bacteria</taxon>
        <taxon>Pseudomonadati</taxon>
        <taxon>Pseudomonadota</taxon>
        <taxon>Betaproteobacteria</taxon>
        <taxon>Neisseriales</taxon>
        <taxon>Chitinibacteraceae</taxon>
        <taxon>Chitinimonas</taxon>
    </lineage>
</organism>
<keyword evidence="4" id="KW-1185">Reference proteome</keyword>
<dbReference type="OrthoDB" id="5464807at2"/>
<dbReference type="Proteomes" id="UP000186513">
    <property type="component" value="Unassembled WGS sequence"/>
</dbReference>
<dbReference type="NCBIfam" id="TIGR02595">
    <property type="entry name" value="PEP_CTERM"/>
    <property type="match status" value="1"/>
</dbReference>
<dbReference type="RefSeq" id="WP_072428532.1">
    <property type="nucleotide sequence ID" value="NZ_FPKR01000007.1"/>
</dbReference>
<accession>A0A1K2HIQ3</accession>
<gene>
    <name evidence="3" type="ORF">SAMN02745887_02026</name>
</gene>
<evidence type="ECO:0000256" key="1">
    <source>
        <dbReference type="SAM" id="SignalP"/>
    </source>
</evidence>
<evidence type="ECO:0000259" key="2">
    <source>
        <dbReference type="Pfam" id="PF07589"/>
    </source>
</evidence>
<dbReference type="AlphaFoldDB" id="A0A1K2HIQ3"/>
<name>A0A1K2HIQ3_9NEIS</name>
<feature type="chain" id="PRO_5009678493" evidence="1">
    <location>
        <begin position="22"/>
        <end position="377"/>
    </location>
</feature>
<reference evidence="3 4" key="1">
    <citation type="submission" date="2016-11" db="EMBL/GenBank/DDBJ databases">
        <authorList>
            <person name="Jaros S."/>
            <person name="Januszkiewicz K."/>
            <person name="Wedrychowicz H."/>
        </authorList>
    </citation>
    <scope>NUCLEOTIDE SEQUENCE [LARGE SCALE GENOMIC DNA]</scope>
    <source>
        <strain evidence="3 4">DSM 18899</strain>
    </source>
</reference>
<sequence length="377" mass="40620">MLTLRRLPSLLCLAGLLHAQAAPLSLDIPNYLTYGNVNSYSMPILAGIYAEANPLVPKNKNPYVVASTPGEIKDKLVIYTGANGVDVTTNAAGFDDAYLTPNGSSPEYASMNGAVNVTAPTPKGGIANATGNTWDANLLSLKGFLGGGSAAFMFNNNDTNQDQSLAVWAKLWLTDGNNQVYQNRYLYASNEGAVYENGGTFQGDASLYDPGNVEPGVDYLTRETDYIRSGGEVCLSAAWVPQACDGSEAHKINHNLGADHVAYAGVFPVLDGWLNDLFQNETDDVLDDYTLHFDFRLGCAAGWNNPNNPTRIDDCKDVRIDNGYEQLFLVAVNQPPGEEVPEPGTLVLLGIGLLSLALSRRPLWHAVRVRGGRYGRP</sequence>
<feature type="signal peptide" evidence="1">
    <location>
        <begin position="1"/>
        <end position="21"/>
    </location>
</feature>
<evidence type="ECO:0000313" key="4">
    <source>
        <dbReference type="Proteomes" id="UP000186513"/>
    </source>
</evidence>
<dbReference type="Pfam" id="PF07589">
    <property type="entry name" value="PEP-CTERM"/>
    <property type="match status" value="1"/>
</dbReference>
<dbReference type="InterPro" id="IPR013424">
    <property type="entry name" value="Ice-binding_C"/>
</dbReference>
<keyword evidence="1" id="KW-0732">Signal</keyword>
<proteinExistence type="predicted"/>
<protein>
    <submittedName>
        <fullName evidence="3">PEP-CTERM protein-sorting domain-containing protein</fullName>
    </submittedName>
</protein>
<evidence type="ECO:0000313" key="3">
    <source>
        <dbReference type="EMBL" id="SFZ76603.1"/>
    </source>
</evidence>
<dbReference type="EMBL" id="FPKR01000007">
    <property type="protein sequence ID" value="SFZ76603.1"/>
    <property type="molecule type" value="Genomic_DNA"/>
</dbReference>
<feature type="domain" description="Ice-binding protein C-terminal" evidence="2">
    <location>
        <begin position="340"/>
        <end position="361"/>
    </location>
</feature>